<dbReference type="SUPFAM" id="SSF48452">
    <property type="entry name" value="TPR-like"/>
    <property type="match status" value="1"/>
</dbReference>
<accession>A0A543DZN5</accession>
<reference evidence="2 3" key="1">
    <citation type="submission" date="2019-06" db="EMBL/GenBank/DDBJ databases">
        <title>Sequencing the genomes of 1000 actinobacteria strains.</title>
        <authorList>
            <person name="Klenk H.-P."/>
        </authorList>
    </citation>
    <scope>NUCLEOTIDE SEQUENCE [LARGE SCALE GENOMIC DNA]</scope>
    <source>
        <strain evidence="2 3">DSM 45301</strain>
    </source>
</reference>
<name>A0A543DZN5_9PSEU</name>
<evidence type="ECO:0000256" key="1">
    <source>
        <dbReference type="SAM" id="MobiDB-lite"/>
    </source>
</evidence>
<dbReference type="EMBL" id="VFPA01000001">
    <property type="protein sequence ID" value="TQM14788.1"/>
    <property type="molecule type" value="Genomic_DNA"/>
</dbReference>
<dbReference type="Proteomes" id="UP000315677">
    <property type="component" value="Unassembled WGS sequence"/>
</dbReference>
<dbReference type="AlphaFoldDB" id="A0A543DZN5"/>
<evidence type="ECO:0000313" key="3">
    <source>
        <dbReference type="Proteomes" id="UP000315677"/>
    </source>
</evidence>
<gene>
    <name evidence="2" type="ORF">FB558_1564</name>
</gene>
<comment type="caution">
    <text evidence="2">The sequence shown here is derived from an EMBL/GenBank/DDBJ whole genome shotgun (WGS) entry which is preliminary data.</text>
</comment>
<protein>
    <recommendedName>
        <fullName evidence="4">Helix-turn-helix protein</fullName>
    </recommendedName>
</protein>
<proteinExistence type="predicted"/>
<evidence type="ECO:0008006" key="4">
    <source>
        <dbReference type="Google" id="ProtNLM"/>
    </source>
</evidence>
<sequence length="411" mass="44292">MEPNTRLRALRESRPSTSIPGAAMSRAELAEAVNAELWQSTGRRYALDAHTIARYERGAVRWPNAAYRSALRKVLGATDGGLGFRPTPRGPATGHDELGELEVHLPAPARAGWPEVEQVRNATTVLARSENLFGGGVTCHAAVSQLRATAELLSVPTSNAVRSAMAEAVGNMAGVVAFTAFDVGDHKAAKKCFQFALRCANDAGSWPLRSNVLAEMARTAAHGRRFDDALSLVELAQVRSDRLTATAQAMTGMLRARALAHLGRQAEAADEITRADDWMTRSDPAVDPPWLCYYDKAEHQGSTGCVLAVLAEALRDPLPAAARLAEAVKSAGDAYPRSRTFSRTRLATLLMKLGDPVEASTIGRVAVREAAQFRSERIRHELSALAAASRTRPTGSTVELRQMIEALPRRS</sequence>
<feature type="region of interest" description="Disordered" evidence="1">
    <location>
        <begin position="1"/>
        <end position="20"/>
    </location>
</feature>
<evidence type="ECO:0000313" key="2">
    <source>
        <dbReference type="EMBL" id="TQM14788.1"/>
    </source>
</evidence>
<dbReference type="InterPro" id="IPR011990">
    <property type="entry name" value="TPR-like_helical_dom_sf"/>
</dbReference>
<keyword evidence="3" id="KW-1185">Reference proteome</keyword>
<organism evidence="2 3">
    <name type="scientific">Pseudonocardia kunmingensis</name>
    <dbReference type="NCBI Taxonomy" id="630975"/>
    <lineage>
        <taxon>Bacteria</taxon>
        <taxon>Bacillati</taxon>
        <taxon>Actinomycetota</taxon>
        <taxon>Actinomycetes</taxon>
        <taxon>Pseudonocardiales</taxon>
        <taxon>Pseudonocardiaceae</taxon>
        <taxon>Pseudonocardia</taxon>
    </lineage>
</organism>
<dbReference type="Gene3D" id="1.25.40.10">
    <property type="entry name" value="Tetratricopeptide repeat domain"/>
    <property type="match status" value="1"/>
</dbReference>